<dbReference type="Pfam" id="PF00589">
    <property type="entry name" value="Phage_integrase"/>
    <property type="match status" value="1"/>
</dbReference>
<dbReference type="AlphaFoldDB" id="A0A4Y1N385"/>
<reference evidence="8" key="1">
    <citation type="submission" date="2017-12" db="EMBL/GenBank/DDBJ databases">
        <authorList>
            <person name="Martens C."/>
            <person name="Dahlstrom E."/>
            <person name="Barbian K."/>
            <person name="Sykora L."/>
            <person name="Ricklefs S."/>
            <person name="Bruno D."/>
            <person name="Anzick I."/>
            <person name="Myles I."/>
            <person name="Datta S.K."/>
        </authorList>
    </citation>
    <scope>NUCLEOTIDE SEQUENCE</scope>
    <source>
        <strain evidence="8">AD2</strain>
    </source>
</reference>
<dbReference type="InterPro" id="IPR010998">
    <property type="entry name" value="Integrase_recombinase_N"/>
</dbReference>
<feature type="domain" description="Tyr recombinase" evidence="6">
    <location>
        <begin position="165"/>
        <end position="334"/>
    </location>
</feature>
<dbReference type="PROSITE" id="PS51900">
    <property type="entry name" value="CB"/>
    <property type="match status" value="1"/>
</dbReference>
<gene>
    <name evidence="8" type="ORF">RADP37_04934</name>
</gene>
<dbReference type="InterPro" id="IPR053876">
    <property type="entry name" value="Phage_int_M"/>
</dbReference>
<evidence type="ECO:0000256" key="5">
    <source>
        <dbReference type="PROSITE-ProRule" id="PRU01248"/>
    </source>
</evidence>
<organism evidence="8">
    <name type="scientific">Roseomonas mucosa</name>
    <dbReference type="NCBI Taxonomy" id="207340"/>
    <lineage>
        <taxon>Bacteria</taxon>
        <taxon>Pseudomonadati</taxon>
        <taxon>Pseudomonadota</taxon>
        <taxon>Alphaproteobacteria</taxon>
        <taxon>Acetobacterales</taxon>
        <taxon>Roseomonadaceae</taxon>
        <taxon>Roseomonas</taxon>
    </lineage>
</organism>
<dbReference type="GO" id="GO:0003677">
    <property type="term" value="F:DNA binding"/>
    <property type="evidence" value="ECO:0007669"/>
    <property type="project" value="UniProtKB-UniRule"/>
</dbReference>
<dbReference type="Pfam" id="PF22022">
    <property type="entry name" value="Phage_int_M"/>
    <property type="match status" value="1"/>
</dbReference>
<dbReference type="RefSeq" id="WP_314214210.1">
    <property type="nucleotide sequence ID" value="NZ_CP025189.1"/>
</dbReference>
<keyword evidence="2" id="KW-0229">DNA integration</keyword>
<dbReference type="InterPro" id="IPR002104">
    <property type="entry name" value="Integrase_catalytic"/>
</dbReference>
<evidence type="ECO:0000313" key="8">
    <source>
        <dbReference type="EMBL" id="AWV24695.1"/>
    </source>
</evidence>
<dbReference type="EMBL" id="CP025189">
    <property type="protein sequence ID" value="AWV24695.1"/>
    <property type="molecule type" value="Genomic_DNA"/>
</dbReference>
<evidence type="ECO:0000256" key="1">
    <source>
        <dbReference type="ARBA" id="ARBA00008857"/>
    </source>
</evidence>
<evidence type="ECO:0000259" key="6">
    <source>
        <dbReference type="PROSITE" id="PS51898"/>
    </source>
</evidence>
<proteinExistence type="inferred from homology"/>
<dbReference type="InterPro" id="IPR050808">
    <property type="entry name" value="Phage_Integrase"/>
</dbReference>
<keyword evidence="4" id="KW-0233">DNA recombination</keyword>
<sequence length="345" mass="38032">MTSLRLPYIHRFRDRHGQMRHYFRKPGFARISLPGLPGSPGFMEAYKAAAAGHPLPIGTAKELPGSLSALISAWYGSSDFKRLAPLSAATYRNILERLRAEHGDKPVARIEPKHIRRLVAARAETPTAANRLRQLLRQLMQYAVEDGWRKDDPTQGVRKVRHRSDGFHSWTEEEIAAFEAKWPLGTRARLALALLLYTGQRRGDVVRMGRQHVRNGAIEVVQGKTGARLAIPIHADLSAALAAYPSEHLTFLTTRGGASFSGPGFSNWFVKVTREAGLPKGCSPHGLRKAAARRLADAGCSSQQIKAFTGHTTLSEVERYTRAADQVRLAEVAVSRIGRAKAPEA</sequence>
<keyword evidence="3 5" id="KW-0238">DNA-binding</keyword>
<dbReference type="InterPro" id="IPR011010">
    <property type="entry name" value="DNA_brk_join_enz"/>
</dbReference>
<dbReference type="InterPro" id="IPR013762">
    <property type="entry name" value="Integrase-like_cat_sf"/>
</dbReference>
<evidence type="ECO:0000256" key="2">
    <source>
        <dbReference type="ARBA" id="ARBA00022908"/>
    </source>
</evidence>
<name>A0A4Y1N385_9PROT</name>
<dbReference type="PANTHER" id="PTHR30629">
    <property type="entry name" value="PROPHAGE INTEGRASE"/>
    <property type="match status" value="1"/>
</dbReference>
<dbReference type="Gene3D" id="1.10.443.10">
    <property type="entry name" value="Intergrase catalytic core"/>
    <property type="match status" value="1"/>
</dbReference>
<dbReference type="Gene3D" id="1.10.150.130">
    <property type="match status" value="1"/>
</dbReference>
<protein>
    <submittedName>
        <fullName evidence="8">DNA integration/recombination/inversion protein</fullName>
    </submittedName>
</protein>
<dbReference type="PANTHER" id="PTHR30629:SF2">
    <property type="entry name" value="PROPHAGE INTEGRASE INTS-RELATED"/>
    <property type="match status" value="1"/>
</dbReference>
<dbReference type="InterPro" id="IPR044068">
    <property type="entry name" value="CB"/>
</dbReference>
<comment type="similarity">
    <text evidence="1">Belongs to the 'phage' integrase family.</text>
</comment>
<evidence type="ECO:0000256" key="3">
    <source>
        <dbReference type="ARBA" id="ARBA00023125"/>
    </source>
</evidence>
<dbReference type="PROSITE" id="PS51898">
    <property type="entry name" value="TYR_RECOMBINASE"/>
    <property type="match status" value="1"/>
</dbReference>
<accession>A0A4Y1N385</accession>
<evidence type="ECO:0000256" key="4">
    <source>
        <dbReference type="ARBA" id="ARBA00023172"/>
    </source>
</evidence>
<dbReference type="GO" id="GO:0015074">
    <property type="term" value="P:DNA integration"/>
    <property type="evidence" value="ECO:0007669"/>
    <property type="project" value="UniProtKB-KW"/>
</dbReference>
<feature type="domain" description="Core-binding (CB)" evidence="7">
    <location>
        <begin position="65"/>
        <end position="144"/>
    </location>
</feature>
<dbReference type="GO" id="GO:0006310">
    <property type="term" value="P:DNA recombination"/>
    <property type="evidence" value="ECO:0007669"/>
    <property type="project" value="UniProtKB-KW"/>
</dbReference>
<dbReference type="SUPFAM" id="SSF56349">
    <property type="entry name" value="DNA breaking-rejoining enzymes"/>
    <property type="match status" value="1"/>
</dbReference>
<evidence type="ECO:0000259" key="7">
    <source>
        <dbReference type="PROSITE" id="PS51900"/>
    </source>
</evidence>